<accession>A2BLB0</accession>
<dbReference type="STRING" id="415426.Hbut_0923"/>
<proteinExistence type="predicted"/>
<dbReference type="Proteomes" id="UP000002593">
    <property type="component" value="Chromosome"/>
</dbReference>
<evidence type="ECO:0000313" key="2">
    <source>
        <dbReference type="Proteomes" id="UP000002593"/>
    </source>
</evidence>
<dbReference type="OrthoDB" id="15260at2157"/>
<dbReference type="eggNOG" id="arCOG12302">
    <property type="taxonomic scope" value="Archaea"/>
</dbReference>
<organism evidence="1 2">
    <name type="scientific">Hyperthermus butylicus (strain DSM 5456 / JCM 9403 / PLM1-5)</name>
    <dbReference type="NCBI Taxonomy" id="415426"/>
    <lineage>
        <taxon>Archaea</taxon>
        <taxon>Thermoproteota</taxon>
        <taxon>Thermoprotei</taxon>
        <taxon>Desulfurococcales</taxon>
        <taxon>Pyrodictiaceae</taxon>
        <taxon>Hyperthermus</taxon>
    </lineage>
</organism>
<protein>
    <submittedName>
        <fullName evidence="1">Uncharacterized protein</fullName>
    </submittedName>
</protein>
<dbReference type="EnsemblBacteria" id="ABM80771">
    <property type="protein sequence ID" value="ABM80771"/>
    <property type="gene ID" value="Hbut_0923"/>
</dbReference>
<sequence length="121" mass="13047">MAPEALAEDVRRIMRGKGLEVSETRSRQATLDGEMIGYHSVSGYKQGSYKVTVRLSPEPASTTVVINAASEQQAQSAATRLEKLGFNVDVEGERVHASIKTVQANILSKAIDIAEEASKQS</sequence>
<name>A2BLB0_HYPBU</name>
<gene>
    <name evidence="1" type="ordered locus">Hbut_0923</name>
</gene>
<keyword evidence="2" id="KW-1185">Reference proteome</keyword>
<reference evidence="1 2" key="1">
    <citation type="journal article" date="2007" name="Archaea">
        <title>The genome of Hyperthermus butylicus: a sulfur-reducing, peptide fermenting, neutrophilic Crenarchaeote growing up to 108 degrees C.</title>
        <authorList>
            <person name="Brugger K."/>
            <person name="Chen L."/>
            <person name="Stark M."/>
            <person name="Zibat A."/>
            <person name="Redder P."/>
            <person name="Ruepp A."/>
            <person name="Awayez M."/>
            <person name="She Q."/>
            <person name="Garrett R.A."/>
            <person name="Klenk H.P."/>
        </authorList>
    </citation>
    <scope>NUCLEOTIDE SEQUENCE [LARGE SCALE GENOMIC DNA]</scope>
    <source>
        <strain evidence="2">DSM 5456 / JCM 9403 / PLM1-5</strain>
    </source>
</reference>
<dbReference type="KEGG" id="hbu:Hbut_0923"/>
<dbReference type="AlphaFoldDB" id="A2BLB0"/>
<dbReference type="RefSeq" id="WP_011822089.1">
    <property type="nucleotide sequence ID" value="NC_008818.1"/>
</dbReference>
<dbReference type="EMBL" id="CP000493">
    <property type="protein sequence ID" value="ABM80771.1"/>
    <property type="molecule type" value="Genomic_DNA"/>
</dbReference>
<evidence type="ECO:0000313" key="1">
    <source>
        <dbReference type="EMBL" id="ABM80771.1"/>
    </source>
</evidence>
<dbReference type="HOGENOM" id="CLU_2032842_0_0_2"/>
<dbReference type="GeneID" id="4781882"/>